<evidence type="ECO:0000259" key="4">
    <source>
        <dbReference type="PROSITE" id="PS51161"/>
    </source>
</evidence>
<organism evidence="5 6">
    <name type="scientific">Marinoscillum luteum</name>
    <dbReference type="NCBI Taxonomy" id="861051"/>
    <lineage>
        <taxon>Bacteria</taxon>
        <taxon>Pseudomonadati</taxon>
        <taxon>Bacteroidota</taxon>
        <taxon>Cytophagia</taxon>
        <taxon>Cytophagales</taxon>
        <taxon>Reichenbachiellaceae</taxon>
        <taxon>Marinoscillum</taxon>
    </lineage>
</organism>
<dbReference type="RefSeq" id="WP_395419417.1">
    <property type="nucleotide sequence ID" value="NZ_JBIPKE010000020.1"/>
</dbReference>
<dbReference type="Pfam" id="PF04471">
    <property type="entry name" value="Mrr_cat"/>
    <property type="match status" value="1"/>
</dbReference>
<protein>
    <submittedName>
        <fullName evidence="5">ATP cone domain-containing protein</fullName>
    </submittedName>
</protein>
<evidence type="ECO:0000313" key="6">
    <source>
        <dbReference type="Proteomes" id="UP001610063"/>
    </source>
</evidence>
<dbReference type="PROSITE" id="PS51161">
    <property type="entry name" value="ATP_CONE"/>
    <property type="match status" value="1"/>
</dbReference>
<evidence type="ECO:0000256" key="1">
    <source>
        <dbReference type="ARBA" id="ARBA00022741"/>
    </source>
</evidence>
<keyword evidence="1 3" id="KW-0547">Nucleotide-binding</keyword>
<dbReference type="Pfam" id="PF03477">
    <property type="entry name" value="ATP-cone"/>
    <property type="match status" value="1"/>
</dbReference>
<evidence type="ECO:0000256" key="2">
    <source>
        <dbReference type="ARBA" id="ARBA00022840"/>
    </source>
</evidence>
<evidence type="ECO:0000313" key="5">
    <source>
        <dbReference type="EMBL" id="MFH6985952.1"/>
    </source>
</evidence>
<dbReference type="SUPFAM" id="SSF52980">
    <property type="entry name" value="Restriction endonuclease-like"/>
    <property type="match status" value="1"/>
</dbReference>
<dbReference type="Gene3D" id="3.40.1350.10">
    <property type="match status" value="1"/>
</dbReference>
<dbReference type="CDD" id="cd22308">
    <property type="entry name" value="Af1548-like"/>
    <property type="match status" value="1"/>
</dbReference>
<reference evidence="5 6" key="1">
    <citation type="journal article" date="2013" name="Int. J. Syst. Evol. Microbiol.">
        <title>Marinoscillum luteum sp. nov., isolated from marine sediment.</title>
        <authorList>
            <person name="Cha I.T."/>
            <person name="Park S.J."/>
            <person name="Kim S.J."/>
            <person name="Kim J.G."/>
            <person name="Jung M.Y."/>
            <person name="Shin K.S."/>
            <person name="Kwon K.K."/>
            <person name="Yang S.H."/>
            <person name="Seo Y.S."/>
            <person name="Rhee S.K."/>
        </authorList>
    </citation>
    <scope>NUCLEOTIDE SEQUENCE [LARGE SCALE GENOMIC DNA]</scope>
    <source>
        <strain evidence="5 6">KCTC 23939</strain>
    </source>
</reference>
<keyword evidence="6" id="KW-1185">Reference proteome</keyword>
<accession>A0ABW7NEA4</accession>
<dbReference type="InterPro" id="IPR011856">
    <property type="entry name" value="tRNA_endonuc-like_dom_sf"/>
</dbReference>
<sequence>MESSSVQIVKYSGETTPFDIDKLRQSLLDAGATESATARISRKIADELYDGISTKQIYQRAHRLLRNHAQSKASRYGLKKAILNMGPTGYPFELFVGELMKAQGFKVKVGTVMPGKCVTHEVDVYAENEKMVRMMECKFHNRLGYKTDVKVTMYIKSRFEDLEAVWKNDAQISHKKHEGWVVTNARFTKDAIDFGTCSRLQLLSWDYPAQGSLKSLVTRHRLYPITTIGALSKSNKELLMKKGIVLAKTLWEQPEALEGLGLESSKIDKILTEAQTICDL</sequence>
<dbReference type="InterPro" id="IPR007560">
    <property type="entry name" value="Restrct_endonuc_IV_Mrr"/>
</dbReference>
<gene>
    <name evidence="5" type="ORF">ACHKAR_21035</name>
</gene>
<proteinExistence type="predicted"/>
<dbReference type="InterPro" id="IPR011335">
    <property type="entry name" value="Restrct_endonuc-II-like"/>
</dbReference>
<feature type="domain" description="ATP-cone" evidence="4">
    <location>
        <begin position="6"/>
        <end position="87"/>
    </location>
</feature>
<dbReference type="InterPro" id="IPR005144">
    <property type="entry name" value="ATP-cone_dom"/>
</dbReference>
<name>A0ABW7NEA4_9BACT</name>
<dbReference type="Proteomes" id="UP001610063">
    <property type="component" value="Unassembled WGS sequence"/>
</dbReference>
<keyword evidence="2 3" id="KW-0067">ATP-binding</keyword>
<comment type="caution">
    <text evidence="5">The sequence shown here is derived from an EMBL/GenBank/DDBJ whole genome shotgun (WGS) entry which is preliminary data.</text>
</comment>
<dbReference type="EMBL" id="JBIPKE010000020">
    <property type="protein sequence ID" value="MFH6985952.1"/>
    <property type="molecule type" value="Genomic_DNA"/>
</dbReference>
<evidence type="ECO:0000256" key="3">
    <source>
        <dbReference type="PROSITE-ProRule" id="PRU00492"/>
    </source>
</evidence>